<keyword evidence="2" id="KW-1185">Reference proteome</keyword>
<sequence length="120" mass="13221">MVACLWTARYYAGFTPDQRGSTARESIKEKYDLVSESATTLKGYWNDASGRIYECSSLVPSIPVTSTGLALLAQQFDKSIQQPQVEETAAKVRYHLLSHGDVHLANLLEGDKEAGIDLRA</sequence>
<dbReference type="Proteomes" id="UP000009172">
    <property type="component" value="Unassembled WGS sequence"/>
</dbReference>
<dbReference type="HOGENOM" id="CLU_157448_0_0_1"/>
<dbReference type="AlphaFoldDB" id="F2SBA5"/>
<proteinExistence type="predicted"/>
<evidence type="ECO:0000313" key="2">
    <source>
        <dbReference type="Proteomes" id="UP000009172"/>
    </source>
</evidence>
<reference evidence="2" key="1">
    <citation type="journal article" date="2012" name="MBio">
        <title>Comparative genome analysis of Trichophyton rubrum and related dermatophytes reveals candidate genes involved in infection.</title>
        <authorList>
            <person name="Martinez D.A."/>
            <person name="Oliver B.G."/>
            <person name="Graeser Y."/>
            <person name="Goldberg J.M."/>
            <person name="Li W."/>
            <person name="Martinez-Rossi N.M."/>
            <person name="Monod M."/>
            <person name="Shelest E."/>
            <person name="Barton R.C."/>
            <person name="Birch E."/>
            <person name="Brakhage A.A."/>
            <person name="Chen Z."/>
            <person name="Gurr S.J."/>
            <person name="Heiman D."/>
            <person name="Heitman J."/>
            <person name="Kosti I."/>
            <person name="Rossi A."/>
            <person name="Saif S."/>
            <person name="Samalova M."/>
            <person name="Saunders C.W."/>
            <person name="Shea T."/>
            <person name="Summerbell R.C."/>
            <person name="Xu J."/>
            <person name="Young S."/>
            <person name="Zeng Q."/>
            <person name="Birren B.W."/>
            <person name="Cuomo C.A."/>
            <person name="White T.C."/>
        </authorList>
    </citation>
    <scope>NUCLEOTIDE SEQUENCE [LARGE SCALE GENOMIC DNA]</scope>
    <source>
        <strain evidence="2">CBS 112818</strain>
    </source>
</reference>
<gene>
    <name evidence="1" type="ORF">TESG_08113</name>
</gene>
<accession>F2SBA5</accession>
<organism evidence="1 2">
    <name type="scientific">Trichophyton tonsurans (strain CBS 112818)</name>
    <name type="common">Scalp ringworm fungus</name>
    <dbReference type="NCBI Taxonomy" id="647933"/>
    <lineage>
        <taxon>Eukaryota</taxon>
        <taxon>Fungi</taxon>
        <taxon>Dikarya</taxon>
        <taxon>Ascomycota</taxon>
        <taxon>Pezizomycotina</taxon>
        <taxon>Eurotiomycetes</taxon>
        <taxon>Eurotiomycetidae</taxon>
        <taxon>Onygenales</taxon>
        <taxon>Arthrodermataceae</taxon>
        <taxon>Trichophyton</taxon>
    </lineage>
</organism>
<evidence type="ECO:0000313" key="1">
    <source>
        <dbReference type="EMBL" id="EGE00855.1"/>
    </source>
</evidence>
<protein>
    <submittedName>
        <fullName evidence="1">Uncharacterized protein</fullName>
    </submittedName>
</protein>
<name>F2SBA5_TRIT1</name>
<dbReference type="EMBL" id="GG698558">
    <property type="protein sequence ID" value="EGE00855.1"/>
    <property type="molecule type" value="Genomic_DNA"/>
</dbReference>